<protein>
    <recommendedName>
        <fullName evidence="6">Ketosynthase family 3 (KS3) domain-containing protein</fullName>
    </recommendedName>
</protein>
<dbReference type="SMART" id="SM00825">
    <property type="entry name" value="PKS_KS"/>
    <property type="match status" value="1"/>
</dbReference>
<dbReference type="PANTHER" id="PTHR45527">
    <property type="entry name" value="NONRIBOSOMAL PEPTIDE SYNTHETASE"/>
    <property type="match status" value="1"/>
</dbReference>
<comment type="caution">
    <text evidence="7">The sequence shown here is derived from an EMBL/GenBank/DDBJ whole genome shotgun (WGS) entry which is preliminary data.</text>
</comment>
<dbReference type="PANTHER" id="PTHR45527:SF1">
    <property type="entry name" value="FATTY ACID SYNTHASE"/>
    <property type="match status" value="1"/>
</dbReference>
<dbReference type="EMBL" id="JAAMPI010000475">
    <property type="protein sequence ID" value="KAF4631120.1"/>
    <property type="molecule type" value="Genomic_DNA"/>
</dbReference>
<dbReference type="SUPFAM" id="SSF47336">
    <property type="entry name" value="ACP-like"/>
    <property type="match status" value="1"/>
</dbReference>
<dbReference type="InterPro" id="IPR009081">
    <property type="entry name" value="PP-bd_ACP"/>
</dbReference>
<dbReference type="Gene3D" id="1.10.1200.10">
    <property type="entry name" value="ACP-like"/>
    <property type="match status" value="1"/>
</dbReference>
<dbReference type="CDD" id="cd05930">
    <property type="entry name" value="A_NRPS"/>
    <property type="match status" value="1"/>
</dbReference>
<evidence type="ECO:0000313" key="7">
    <source>
        <dbReference type="EMBL" id="KAF4631120.1"/>
    </source>
</evidence>
<dbReference type="Gene3D" id="3.30.559.30">
    <property type="entry name" value="Nonribosomal peptide synthetase, condensation domain"/>
    <property type="match status" value="1"/>
</dbReference>
<name>A0A8H4RLL2_9HELO</name>
<dbReference type="Pfam" id="PF00109">
    <property type="entry name" value="ketoacyl-synt"/>
    <property type="match status" value="1"/>
</dbReference>
<keyword evidence="4" id="KW-0808">Transferase</keyword>
<feature type="compositionally biased region" description="Low complexity" evidence="5">
    <location>
        <begin position="1776"/>
        <end position="1788"/>
    </location>
</feature>
<accession>A0A8H4RLL2</accession>
<organism evidence="7 8">
    <name type="scientific">Cudoniella acicularis</name>
    <dbReference type="NCBI Taxonomy" id="354080"/>
    <lineage>
        <taxon>Eukaryota</taxon>
        <taxon>Fungi</taxon>
        <taxon>Dikarya</taxon>
        <taxon>Ascomycota</taxon>
        <taxon>Pezizomycotina</taxon>
        <taxon>Leotiomycetes</taxon>
        <taxon>Helotiales</taxon>
        <taxon>Tricladiaceae</taxon>
        <taxon>Cudoniella</taxon>
    </lineage>
</organism>
<dbReference type="SUPFAM" id="SSF53901">
    <property type="entry name" value="Thiolase-like"/>
    <property type="match status" value="1"/>
</dbReference>
<dbReference type="GO" id="GO:0005737">
    <property type="term" value="C:cytoplasm"/>
    <property type="evidence" value="ECO:0007669"/>
    <property type="project" value="TreeGrafter"/>
</dbReference>
<dbReference type="Pfam" id="PF00550">
    <property type="entry name" value="PP-binding"/>
    <property type="match status" value="1"/>
</dbReference>
<dbReference type="InterPro" id="IPR029058">
    <property type="entry name" value="AB_hydrolase_fold"/>
</dbReference>
<dbReference type="Pfam" id="PF00501">
    <property type="entry name" value="AMP-binding"/>
    <property type="match status" value="2"/>
</dbReference>
<dbReference type="InterPro" id="IPR000873">
    <property type="entry name" value="AMP-dep_synth/lig_dom"/>
</dbReference>
<dbReference type="GO" id="GO:0044550">
    <property type="term" value="P:secondary metabolite biosynthetic process"/>
    <property type="evidence" value="ECO:0007669"/>
    <property type="project" value="TreeGrafter"/>
</dbReference>
<dbReference type="Pfam" id="PF00975">
    <property type="entry name" value="Thioesterase"/>
    <property type="match status" value="1"/>
</dbReference>
<dbReference type="Gene3D" id="3.40.47.10">
    <property type="match status" value="1"/>
</dbReference>
<dbReference type="InterPro" id="IPR045851">
    <property type="entry name" value="AMP-bd_C_sf"/>
</dbReference>
<dbReference type="InterPro" id="IPR023213">
    <property type="entry name" value="CAT-like_dom_sf"/>
</dbReference>
<dbReference type="GO" id="GO:0016746">
    <property type="term" value="F:acyltransferase activity"/>
    <property type="evidence" value="ECO:0007669"/>
    <property type="project" value="InterPro"/>
</dbReference>
<keyword evidence="1" id="KW-0596">Phosphopantetheine</keyword>
<dbReference type="SUPFAM" id="SSF53474">
    <property type="entry name" value="alpha/beta-Hydrolases"/>
    <property type="match status" value="1"/>
</dbReference>
<dbReference type="Proteomes" id="UP000566819">
    <property type="component" value="Unassembled WGS sequence"/>
</dbReference>
<dbReference type="Gene3D" id="3.30.300.30">
    <property type="match status" value="1"/>
</dbReference>
<dbReference type="Pfam" id="PF00668">
    <property type="entry name" value="Condensation"/>
    <property type="match status" value="1"/>
</dbReference>
<feature type="compositionally biased region" description="Low complexity" evidence="5">
    <location>
        <begin position="1752"/>
        <end position="1767"/>
    </location>
</feature>
<sequence>MSFFGDSMTLISGPQAPKSLKLAVKSMFPLTHSQQGIWMEYCMSPQSTQYNLTLEWSLPGDDSSISQSKIVKVIKTLTRRYCALRSTIVVVGTPHFQEHDADIGCPNIQLISSPTDRVDTSVVTNILLKPFDLTREFAVRWYIVQHTSQLQVYLVAHHVVLDGTSMSTLSQEFLELYEGCTGEARRSIDLSYAHLIEQAWLRSQEFKDSETICLSQLSRTSPNHWAVSKPDDLNTSMQDVGDWSEIYGTSWFRVAVSLIGVMLHSYMEPQHGEDQAVAVAFAGRPKEFQNTPGHFANALPIKVPIWEHLFSKNEDHQTLRALVRSVSQNISKVKRAERLSLFDLARSARTHGIDYHAPRVAISYSPKLADDRCRLFPVEGCWDLFFVFLEDGAGIELGVSTKEPKQMNANNQVIYDPSIFTNATITAMRSSFERLTVISKSTKALPLNMIPGMPKCPSLPTDPTLAAHEMFQHHASSNPDKVALSCAESGRSMTYGELDLSSTATAHILISNGVIRECTVILHLERGFQVIQWIVATLKAGGAFVYIDPKLPESRKQSILNQTKPTVVVMGIADGKCQWLGDFRGTRVVHTDELELEISTEPLPKTEAQDLAYIIYTSGSTGEFHIQPARDFWLTSSGEPKGVMIEHGQLASFVRASNTIYKVGHGSRVLQFASFTFDASILEWSNALTSGATLCFASTPQALIGDYLADVIDSNSITFMQITPTALATIPNNRDLEYLQRISLGGEAVPEDIIKKWQRRVDIVNSYGPTETTEYLKGSKTPSSFSVGLPPPGTEIYTCDAKFSRILPPGKEGEVCVAGTQVSRGYRAQPEITATRFAVHPTLQERMYRTGDLGRIDGNGELVILGRIDREVKVRGFRISPEEIERAILHAGSGVVTVSAQVAGDGASMIAFVAPSSVDTQALLSAVKTKLPHYMVPAAIYPLDSLPVSISGKVDHKKLSAKAKELVKQSVSTIQLSRTSSNPTSHGSVSTGNSINIKNEITTSMVQIWQKVLGLSETPSTTINFFDNGGHSLMVPILSRSIMDRYPTISLRTIDLFHQSTISHQTDLVMQKLAETGALPTQSEPNSIFQAVEISPAISPQTSSSEFEGVAIIGVAGRFPGAEDADEFYNNLMKQKISIKQNSKSPTPDIPDGCLWVPRAGTISNMEDFDHRFWNITREEVMDMDPQQRLFLEVALHALNDASIDPFSHQKKNIGIFVGAAQNSYHTFTDPVHGDAFQRANRGFVAPCISARTAYHLNFRGPNITLNTNCASGTVALSLAVDALRNKRCDVAIVGGISVQMFHGGYFTQEGQIFSAKGQCRPFDIDSDGTVPSDAVVAIVLERLPDAIENKSAAYVVIAGTGIGSDGGNQKAGYQVPSPRGQSEVIKSAWEMAGLSPQQLDYVELHGSGTPIGDALELEGLKLALKELGLEGSRCIVGSNKGNLGNTQQASGLVSLIKLCKSIQNATIPPTGGLSSLNPIIDPDIPFDFALKPTKLSHNAVLAVSSAGWGGVNSHVVLKSPPQSIARSTDHQPTKQVFNRETLQAPRRNKSSTFESTSHIVKSITLVASTILGVQVHGDTDLRLAGLDSQQFLRLAQTVRQALGASMAISSFLAVPCTPTILAKNCVFKTTPTIATTLKANSKGPTFVLLPPAGGSCASLSDLSSALPEISTVIAIEYPNHLQPCGAPFSIQELAKRIFSALDDILLSGKLVILGASFGGIVGMEISRLFLAKGRYQAQDVTLVLFDSPLPSQDDSLQSSTTSSLLESDSEANINDDAPSDPSATSSAHGPESQWEAVGASNSLKTKTIKDILGAVQEENARAFHLFKMLEQPLLVKNLYLQSSAREAGEDEKESWKKMMPLMRWEVVEGGHFDDWKGRNAEEVVRILGE</sequence>
<evidence type="ECO:0000256" key="3">
    <source>
        <dbReference type="ARBA" id="ARBA00022598"/>
    </source>
</evidence>
<dbReference type="InterPro" id="IPR001031">
    <property type="entry name" value="Thioesterase"/>
</dbReference>
<dbReference type="Gene3D" id="3.30.559.10">
    <property type="entry name" value="Chloramphenicol acetyltransferase-like domain"/>
    <property type="match status" value="1"/>
</dbReference>
<proteinExistence type="predicted"/>
<feature type="domain" description="Ketosynthase family 3 (KS3)" evidence="6">
    <location>
        <begin position="1107"/>
        <end position="1520"/>
    </location>
</feature>
<dbReference type="SUPFAM" id="SSF56801">
    <property type="entry name" value="Acetyl-CoA synthetase-like"/>
    <property type="match status" value="1"/>
</dbReference>
<dbReference type="InterPro" id="IPR014030">
    <property type="entry name" value="Ketoacyl_synth_N"/>
</dbReference>
<reference evidence="7 8" key="1">
    <citation type="submission" date="2020-03" db="EMBL/GenBank/DDBJ databases">
        <title>Draft Genome Sequence of Cudoniella acicularis.</title>
        <authorList>
            <person name="Buettner E."/>
            <person name="Kellner H."/>
        </authorList>
    </citation>
    <scope>NUCLEOTIDE SEQUENCE [LARGE SCALE GENOMIC DNA]</scope>
    <source>
        <strain evidence="7 8">DSM 108380</strain>
    </source>
</reference>
<evidence type="ECO:0000259" key="6">
    <source>
        <dbReference type="PROSITE" id="PS52004"/>
    </source>
</evidence>
<dbReference type="GO" id="GO:0031177">
    <property type="term" value="F:phosphopantetheine binding"/>
    <property type="evidence" value="ECO:0007669"/>
    <property type="project" value="TreeGrafter"/>
</dbReference>
<dbReference type="Gene3D" id="3.40.50.1820">
    <property type="entry name" value="alpha/beta hydrolase"/>
    <property type="match status" value="1"/>
</dbReference>
<dbReference type="Pfam" id="PF02801">
    <property type="entry name" value="Ketoacyl-synt_C"/>
    <property type="match status" value="1"/>
</dbReference>
<dbReference type="InterPro" id="IPR042099">
    <property type="entry name" value="ANL_N_sf"/>
</dbReference>
<dbReference type="GO" id="GO:0043041">
    <property type="term" value="P:amino acid activation for nonribosomal peptide biosynthetic process"/>
    <property type="evidence" value="ECO:0007669"/>
    <property type="project" value="TreeGrafter"/>
</dbReference>
<gene>
    <name evidence="7" type="ORF">G7Y89_g7005</name>
</gene>
<dbReference type="InterPro" id="IPR036736">
    <property type="entry name" value="ACP-like_sf"/>
</dbReference>
<feature type="region of interest" description="Disordered" evidence="5">
    <location>
        <begin position="1752"/>
        <end position="1800"/>
    </location>
</feature>
<dbReference type="OrthoDB" id="329835at2759"/>
<dbReference type="Gene3D" id="3.40.50.980">
    <property type="match status" value="2"/>
</dbReference>
<dbReference type="PROSITE" id="PS52004">
    <property type="entry name" value="KS3_2"/>
    <property type="match status" value="1"/>
</dbReference>
<dbReference type="Gene3D" id="3.40.50.12780">
    <property type="entry name" value="N-terminal domain of ligase-like"/>
    <property type="match status" value="1"/>
</dbReference>
<dbReference type="InterPro" id="IPR020841">
    <property type="entry name" value="PKS_Beta-ketoAc_synthase_dom"/>
</dbReference>
<dbReference type="CDD" id="cd00833">
    <property type="entry name" value="PKS"/>
    <property type="match status" value="1"/>
</dbReference>
<evidence type="ECO:0000256" key="4">
    <source>
        <dbReference type="ARBA" id="ARBA00022679"/>
    </source>
</evidence>
<evidence type="ECO:0000256" key="5">
    <source>
        <dbReference type="SAM" id="MobiDB-lite"/>
    </source>
</evidence>
<dbReference type="InterPro" id="IPR014031">
    <property type="entry name" value="Ketoacyl_synth_C"/>
</dbReference>
<dbReference type="GO" id="GO:0016874">
    <property type="term" value="F:ligase activity"/>
    <property type="evidence" value="ECO:0007669"/>
    <property type="project" value="UniProtKB-KW"/>
</dbReference>
<keyword evidence="2" id="KW-0597">Phosphoprotein</keyword>
<keyword evidence="8" id="KW-1185">Reference proteome</keyword>
<dbReference type="InterPro" id="IPR016039">
    <property type="entry name" value="Thiolase-like"/>
</dbReference>
<evidence type="ECO:0000256" key="2">
    <source>
        <dbReference type="ARBA" id="ARBA00022553"/>
    </source>
</evidence>
<evidence type="ECO:0000256" key="1">
    <source>
        <dbReference type="ARBA" id="ARBA00022450"/>
    </source>
</evidence>
<dbReference type="InterPro" id="IPR001242">
    <property type="entry name" value="Condensation_dom"/>
</dbReference>
<dbReference type="SUPFAM" id="SSF52777">
    <property type="entry name" value="CoA-dependent acyltransferases"/>
    <property type="match status" value="2"/>
</dbReference>
<keyword evidence="3" id="KW-0436">Ligase</keyword>
<evidence type="ECO:0000313" key="8">
    <source>
        <dbReference type="Proteomes" id="UP000566819"/>
    </source>
</evidence>